<dbReference type="STRING" id="69.GLE_0422"/>
<protein>
    <submittedName>
        <fullName evidence="1">Uncharacterized protein</fullName>
    </submittedName>
</protein>
<proteinExistence type="predicted"/>
<dbReference type="OrthoDB" id="6062698at2"/>
<gene>
    <name evidence="1" type="ORF">GLE_0422</name>
</gene>
<evidence type="ECO:0000313" key="1">
    <source>
        <dbReference type="EMBL" id="ALN55780.1"/>
    </source>
</evidence>
<dbReference type="PATRIC" id="fig|69.6.peg.419"/>
<dbReference type="EMBL" id="CP013140">
    <property type="protein sequence ID" value="ALN55780.1"/>
    <property type="molecule type" value="Genomic_DNA"/>
</dbReference>
<sequence>MKIQFLPLCAGLLAMSAMPAALAQSYTKQAELDLAATGETFSIGQTQYRIAPAAEVKRADAATDPRRDVIVGEYVVEPKAAAANARSKRAVDAVAGNGLGAAVSANGRAVVVAPELNVYFSNASVVDALVRETGGTLLYSSAAGGKATIGYASLAEAMKARQRILGKAGVKEVSPRLVQQRRVAW</sequence>
<dbReference type="Proteomes" id="UP000061569">
    <property type="component" value="Chromosome"/>
</dbReference>
<organism evidence="1 2">
    <name type="scientific">Lysobacter enzymogenes</name>
    <dbReference type="NCBI Taxonomy" id="69"/>
    <lineage>
        <taxon>Bacteria</taxon>
        <taxon>Pseudomonadati</taxon>
        <taxon>Pseudomonadota</taxon>
        <taxon>Gammaproteobacteria</taxon>
        <taxon>Lysobacterales</taxon>
        <taxon>Lysobacteraceae</taxon>
        <taxon>Lysobacter</taxon>
    </lineage>
</organism>
<reference evidence="1 2" key="1">
    <citation type="submission" date="2015-11" db="EMBL/GenBank/DDBJ databases">
        <title>Genome sequences of Lysobacter enzymogenes strain C3 and Lysobacter antibioticus ATCC 29479.</title>
        <authorList>
            <person name="Kobayashi D.Y."/>
        </authorList>
    </citation>
    <scope>NUCLEOTIDE SEQUENCE [LARGE SCALE GENOMIC DNA]</scope>
    <source>
        <strain evidence="1 2">C3</strain>
    </source>
</reference>
<evidence type="ECO:0000313" key="2">
    <source>
        <dbReference type="Proteomes" id="UP000061569"/>
    </source>
</evidence>
<name>A0A0S2DB86_LYSEN</name>
<dbReference type="KEGG" id="lez:GLE_0422"/>
<accession>A0A0S2DB86</accession>
<dbReference type="AlphaFoldDB" id="A0A0S2DB86"/>